<name>A0A931D5S5_9PSED</name>
<dbReference type="RefSeq" id="WP_128651062.1">
    <property type="nucleotide sequence ID" value="NZ_JACFYX020000012.1"/>
</dbReference>
<keyword evidence="2" id="KW-1185">Reference proteome</keyword>
<accession>A0A931D5S5</accession>
<reference evidence="1" key="1">
    <citation type="submission" date="2020-07" db="EMBL/GenBank/DDBJ databases">
        <title>Pseudomonas chaetoceroseae sp. nov., a new member of the Pseudomonas oleovorans group isolated from a culture of Chaetoceros calcitrans.</title>
        <authorList>
            <person name="Girard L."/>
            <person name="Lood C."/>
            <person name="De Mot R."/>
            <person name="Baudart J."/>
        </authorList>
    </citation>
    <scope>NUCLEOTIDE SEQUENCE</scope>
    <source>
        <strain evidence="1">536</strain>
    </source>
</reference>
<comment type="caution">
    <text evidence="1">The sequence shown here is derived from an EMBL/GenBank/DDBJ whole genome shotgun (WGS) entry which is preliminary data.</text>
</comment>
<proteinExistence type="predicted"/>
<dbReference type="EMBL" id="JACFYX010000009">
    <property type="protein sequence ID" value="MBG0835687.1"/>
    <property type="molecule type" value="Genomic_DNA"/>
</dbReference>
<sequence length="252" mass="28778">MAERLGKHEARAIQRAVAPDTIGVDDRGEPIKNGKFLAYERGERTPSTRLVEQIEQQVPRSARNLDHPLWQVFRTSKPIKTSACHWVRQLDPEIQRFALSNGEVSMGWGRHTLEPLERRASLDSLTALTIMLRLHHEQGNLLAVSDCAQVVFRVLLMLGPMFEERTIAEQIFKIYVSRVFSLVVLPGKRIALENYDYLTRSRLLSLLADEVRAQSEAQAARRLPTFYALQVLDGKRQQRARLLFTLPVTEVA</sequence>
<gene>
    <name evidence="1" type="ORF">H3221_11260</name>
</gene>
<dbReference type="Proteomes" id="UP000596932">
    <property type="component" value="Unassembled WGS sequence"/>
</dbReference>
<organism evidence="1 2">
    <name type="scientific">Pseudomonas chaetocerotis</name>
    <dbReference type="NCBI Taxonomy" id="2758695"/>
    <lineage>
        <taxon>Bacteria</taxon>
        <taxon>Pseudomonadati</taxon>
        <taxon>Pseudomonadota</taxon>
        <taxon>Gammaproteobacteria</taxon>
        <taxon>Pseudomonadales</taxon>
        <taxon>Pseudomonadaceae</taxon>
        <taxon>Pseudomonas</taxon>
    </lineage>
</organism>
<evidence type="ECO:0000313" key="2">
    <source>
        <dbReference type="Proteomes" id="UP000596932"/>
    </source>
</evidence>
<protein>
    <submittedName>
        <fullName evidence="1">Uncharacterized protein</fullName>
    </submittedName>
</protein>
<evidence type="ECO:0000313" key="1">
    <source>
        <dbReference type="EMBL" id="MBG0835687.1"/>
    </source>
</evidence>
<dbReference type="AlphaFoldDB" id="A0A931D5S5"/>